<evidence type="ECO:0008006" key="10">
    <source>
        <dbReference type="Google" id="ProtNLM"/>
    </source>
</evidence>
<keyword evidence="4 7" id="KW-0812">Transmembrane</keyword>
<dbReference type="PANTHER" id="PTHR30425">
    <property type="entry name" value="PHOSPHATE TRANSPORT SYSTEM PERMEASE PROTEIN PST"/>
    <property type="match status" value="1"/>
</dbReference>
<comment type="subcellular location">
    <subcellularLocation>
        <location evidence="1">Cell membrane</location>
        <topology evidence="1">Multi-pass membrane protein</topology>
    </subcellularLocation>
</comment>
<reference evidence="8 9" key="1">
    <citation type="submission" date="2020-03" db="EMBL/GenBank/DDBJ databases">
        <title>Whole genome shotgun sequence of Phytohabitans rumicis NBRC 108638.</title>
        <authorList>
            <person name="Komaki H."/>
            <person name="Tamura T."/>
        </authorList>
    </citation>
    <scope>NUCLEOTIDE SEQUENCE [LARGE SCALE GENOMIC DNA]</scope>
    <source>
        <strain evidence="8 9">NBRC 108638</strain>
    </source>
</reference>
<protein>
    <recommendedName>
        <fullName evidence="10">ABC transmembrane type-1 domain-containing protein</fullName>
    </recommendedName>
</protein>
<gene>
    <name evidence="8" type="ORF">Prum_046490</name>
</gene>
<proteinExistence type="predicted"/>
<evidence type="ECO:0000256" key="6">
    <source>
        <dbReference type="ARBA" id="ARBA00023136"/>
    </source>
</evidence>
<dbReference type="Gene3D" id="1.10.3720.10">
    <property type="entry name" value="MetI-like"/>
    <property type="match status" value="1"/>
</dbReference>
<dbReference type="Proteomes" id="UP000482960">
    <property type="component" value="Unassembled WGS sequence"/>
</dbReference>
<keyword evidence="3" id="KW-1003">Cell membrane</keyword>
<name>A0A6V8LAB5_9ACTN</name>
<evidence type="ECO:0000256" key="7">
    <source>
        <dbReference type="SAM" id="Phobius"/>
    </source>
</evidence>
<keyword evidence="9" id="KW-1185">Reference proteome</keyword>
<keyword evidence="2" id="KW-0813">Transport</keyword>
<evidence type="ECO:0000256" key="4">
    <source>
        <dbReference type="ARBA" id="ARBA00022692"/>
    </source>
</evidence>
<comment type="caution">
    <text evidence="8">The sequence shown here is derived from an EMBL/GenBank/DDBJ whole genome shotgun (WGS) entry which is preliminary data.</text>
</comment>
<dbReference type="InterPro" id="IPR051124">
    <property type="entry name" value="Phosphate_Transport_Permease"/>
</dbReference>
<keyword evidence="5 7" id="KW-1133">Transmembrane helix</keyword>
<dbReference type="SUPFAM" id="SSF161098">
    <property type="entry name" value="MetI-like"/>
    <property type="match status" value="1"/>
</dbReference>
<evidence type="ECO:0000256" key="5">
    <source>
        <dbReference type="ARBA" id="ARBA00022989"/>
    </source>
</evidence>
<evidence type="ECO:0000313" key="8">
    <source>
        <dbReference type="EMBL" id="GFJ91007.1"/>
    </source>
</evidence>
<feature type="transmembrane region" description="Helical" evidence="7">
    <location>
        <begin position="70"/>
        <end position="92"/>
    </location>
</feature>
<sequence>MGNDQGCGVPAQLWGIVGAVILGLGRAMGETIAVALIIGGSTQITANVFASGNAMPAVIVDQIGESTGTFTAALIGLGVVLFALTVIINTTAQSIVRRAEIRMKGAAS</sequence>
<reference evidence="8 9" key="2">
    <citation type="submission" date="2020-03" db="EMBL/GenBank/DDBJ databases">
        <authorList>
            <person name="Ichikawa N."/>
            <person name="Kimura A."/>
            <person name="Kitahashi Y."/>
            <person name="Uohara A."/>
        </authorList>
    </citation>
    <scope>NUCLEOTIDE SEQUENCE [LARGE SCALE GENOMIC DNA]</scope>
    <source>
        <strain evidence="8 9">NBRC 108638</strain>
    </source>
</reference>
<organism evidence="8 9">
    <name type="scientific">Phytohabitans rumicis</name>
    <dbReference type="NCBI Taxonomy" id="1076125"/>
    <lineage>
        <taxon>Bacteria</taxon>
        <taxon>Bacillati</taxon>
        <taxon>Actinomycetota</taxon>
        <taxon>Actinomycetes</taxon>
        <taxon>Micromonosporales</taxon>
        <taxon>Micromonosporaceae</taxon>
    </lineage>
</organism>
<evidence type="ECO:0000256" key="2">
    <source>
        <dbReference type="ARBA" id="ARBA00022448"/>
    </source>
</evidence>
<dbReference type="EMBL" id="BLPG01000001">
    <property type="protein sequence ID" value="GFJ91007.1"/>
    <property type="molecule type" value="Genomic_DNA"/>
</dbReference>
<dbReference type="GO" id="GO:0005886">
    <property type="term" value="C:plasma membrane"/>
    <property type="evidence" value="ECO:0007669"/>
    <property type="project" value="UniProtKB-SubCell"/>
</dbReference>
<evidence type="ECO:0000313" key="9">
    <source>
        <dbReference type="Proteomes" id="UP000482960"/>
    </source>
</evidence>
<evidence type="ECO:0000256" key="3">
    <source>
        <dbReference type="ARBA" id="ARBA00022475"/>
    </source>
</evidence>
<evidence type="ECO:0000256" key="1">
    <source>
        <dbReference type="ARBA" id="ARBA00004651"/>
    </source>
</evidence>
<accession>A0A6V8LAB5</accession>
<keyword evidence="6 7" id="KW-0472">Membrane</keyword>
<dbReference type="PANTHER" id="PTHR30425:SF1">
    <property type="entry name" value="PHOSPHATE TRANSPORT SYSTEM PERMEASE PROTEIN PSTC"/>
    <property type="match status" value="1"/>
</dbReference>
<dbReference type="AlphaFoldDB" id="A0A6V8LAB5"/>
<feature type="transmembrane region" description="Helical" evidence="7">
    <location>
        <begin position="32"/>
        <end position="50"/>
    </location>
</feature>
<dbReference type="InterPro" id="IPR035906">
    <property type="entry name" value="MetI-like_sf"/>
</dbReference>